<reference evidence="5" key="1">
    <citation type="journal article" date="2021" name="Nat. Commun.">
        <title>Genetic determinants of endophytism in the Arabidopsis root mycobiome.</title>
        <authorList>
            <person name="Mesny F."/>
            <person name="Miyauchi S."/>
            <person name="Thiergart T."/>
            <person name="Pickel B."/>
            <person name="Atanasova L."/>
            <person name="Karlsson M."/>
            <person name="Huettel B."/>
            <person name="Barry K.W."/>
            <person name="Haridas S."/>
            <person name="Chen C."/>
            <person name="Bauer D."/>
            <person name="Andreopoulos W."/>
            <person name="Pangilinan J."/>
            <person name="LaButti K."/>
            <person name="Riley R."/>
            <person name="Lipzen A."/>
            <person name="Clum A."/>
            <person name="Drula E."/>
            <person name="Henrissat B."/>
            <person name="Kohler A."/>
            <person name="Grigoriev I.V."/>
            <person name="Martin F.M."/>
            <person name="Hacquard S."/>
        </authorList>
    </citation>
    <scope>NUCLEOTIDE SEQUENCE</scope>
    <source>
        <strain evidence="5">MPI-CAGE-AT-0016</strain>
    </source>
</reference>
<proteinExistence type="predicted"/>
<dbReference type="GO" id="GO:0005634">
    <property type="term" value="C:nucleus"/>
    <property type="evidence" value="ECO:0007669"/>
    <property type="project" value="UniProtKB-SubCell"/>
</dbReference>
<dbReference type="PANTHER" id="PTHR14140:SF27">
    <property type="entry name" value="OS04G0289800 PROTEIN"/>
    <property type="match status" value="1"/>
</dbReference>
<feature type="region of interest" description="Disordered" evidence="3">
    <location>
        <begin position="1"/>
        <end position="41"/>
    </location>
</feature>
<comment type="subcellular location">
    <subcellularLocation>
        <location evidence="2">Nucleus</location>
    </subcellularLocation>
</comment>
<dbReference type="InterPro" id="IPR003105">
    <property type="entry name" value="SRA_YDG"/>
</dbReference>
<dbReference type="GO" id="GO:0061630">
    <property type="term" value="F:ubiquitin protein ligase activity"/>
    <property type="evidence" value="ECO:0007669"/>
    <property type="project" value="TreeGrafter"/>
</dbReference>
<dbReference type="Proteomes" id="UP000813385">
    <property type="component" value="Unassembled WGS sequence"/>
</dbReference>
<dbReference type="InterPro" id="IPR036987">
    <property type="entry name" value="SRA-YDG_sf"/>
</dbReference>
<feature type="domain" description="YDG" evidence="4">
    <location>
        <begin position="257"/>
        <end position="399"/>
    </location>
</feature>
<evidence type="ECO:0000313" key="5">
    <source>
        <dbReference type="EMBL" id="KAH7362428.1"/>
    </source>
</evidence>
<dbReference type="PANTHER" id="PTHR14140">
    <property type="entry name" value="E3 UBIQUITIN-PROTEIN LIGASE UHRF-RELATED"/>
    <property type="match status" value="1"/>
</dbReference>
<dbReference type="EMBL" id="JAGPXD010000003">
    <property type="protein sequence ID" value="KAH7362428.1"/>
    <property type="molecule type" value="Genomic_DNA"/>
</dbReference>
<dbReference type="Gene3D" id="2.30.280.10">
    <property type="entry name" value="SRA-YDG"/>
    <property type="match status" value="1"/>
</dbReference>
<dbReference type="SMART" id="SM00466">
    <property type="entry name" value="SRA"/>
    <property type="match status" value="1"/>
</dbReference>
<keyword evidence="1 2" id="KW-0539">Nucleus</keyword>
<feature type="region of interest" description="Disordered" evidence="3">
    <location>
        <begin position="159"/>
        <end position="208"/>
    </location>
</feature>
<comment type="caution">
    <text evidence="5">The sequence shown here is derived from an EMBL/GenBank/DDBJ whole genome shotgun (WGS) entry which is preliminary data.</text>
</comment>
<evidence type="ECO:0000256" key="2">
    <source>
        <dbReference type="PROSITE-ProRule" id="PRU00358"/>
    </source>
</evidence>
<organism evidence="5 6">
    <name type="scientific">Plectosphaerella cucumerina</name>
    <dbReference type="NCBI Taxonomy" id="40658"/>
    <lineage>
        <taxon>Eukaryota</taxon>
        <taxon>Fungi</taxon>
        <taxon>Dikarya</taxon>
        <taxon>Ascomycota</taxon>
        <taxon>Pezizomycotina</taxon>
        <taxon>Sordariomycetes</taxon>
        <taxon>Hypocreomycetidae</taxon>
        <taxon>Glomerellales</taxon>
        <taxon>Plectosphaerellaceae</taxon>
        <taxon>Plectosphaerella</taxon>
    </lineage>
</organism>
<keyword evidence="6" id="KW-1185">Reference proteome</keyword>
<feature type="compositionally biased region" description="Low complexity" evidence="3">
    <location>
        <begin position="1"/>
        <end position="12"/>
    </location>
</feature>
<feature type="compositionally biased region" description="Basic and acidic residues" evidence="3">
    <location>
        <begin position="32"/>
        <end position="41"/>
    </location>
</feature>
<gene>
    <name evidence="5" type="ORF">B0T11DRAFT_84281</name>
</gene>
<protein>
    <submittedName>
        <fullName evidence="5">PUA-like domain-containing protein</fullName>
    </submittedName>
</protein>
<dbReference type="Pfam" id="PF02182">
    <property type="entry name" value="SAD_SRA"/>
    <property type="match status" value="1"/>
</dbReference>
<evidence type="ECO:0000256" key="3">
    <source>
        <dbReference type="SAM" id="MobiDB-lite"/>
    </source>
</evidence>
<dbReference type="AlphaFoldDB" id="A0A8K0X4H4"/>
<sequence>MSHDSSSGSSGNNRKRQGEPLAIKRKSPVARKTPEDDIEKEAPELWETDVVPDIEISQIWKYAAKTAGDIKMMNLGMRRDGKFDPQYTYTVSLFINYVEACGLTAGDIPKNQKYGFLKILEAIRDGEATINGVATPYTPRFKERARVLHEIYSVEGMVNDVGTYDPNDEEDAGEPSASHSSGGGGNRSVASTKGKNSAKKAGLPGGRQIVYPRRTHPIFGDNGPMRGITYSVNMQGKGRSYVLNSMYASERRNPNVPGSNGIAPSAWYPFQICALFYGAHGSRMGGIAGDIKYGAYSIVVSGLYSDLDEDNGDTLWYSGSGSHDNVGPTPKLTAATGLLVTSRQTRNLVRVLRSASSGGQNHKWLPRGGLRYDGLYQVVGQEIRMNKNNGAFYQFKLVRRDTWPIDRYVPSQQQLTQLAAIKSAHI</sequence>
<evidence type="ECO:0000313" key="6">
    <source>
        <dbReference type="Proteomes" id="UP000813385"/>
    </source>
</evidence>
<dbReference type="OrthoDB" id="2270193at2759"/>
<dbReference type="SUPFAM" id="SSF88697">
    <property type="entry name" value="PUA domain-like"/>
    <property type="match status" value="1"/>
</dbReference>
<dbReference type="GO" id="GO:0044027">
    <property type="term" value="P:negative regulation of gene expression via chromosomal CpG island methylation"/>
    <property type="evidence" value="ECO:0007669"/>
    <property type="project" value="TreeGrafter"/>
</dbReference>
<accession>A0A8K0X4H4</accession>
<evidence type="ECO:0000259" key="4">
    <source>
        <dbReference type="PROSITE" id="PS51015"/>
    </source>
</evidence>
<dbReference type="PROSITE" id="PS51015">
    <property type="entry name" value="YDG"/>
    <property type="match status" value="1"/>
</dbReference>
<evidence type="ECO:0000256" key="1">
    <source>
        <dbReference type="ARBA" id="ARBA00023242"/>
    </source>
</evidence>
<name>A0A8K0X4H4_9PEZI</name>
<dbReference type="InterPro" id="IPR045134">
    <property type="entry name" value="UHRF1/2-like"/>
</dbReference>
<dbReference type="InterPro" id="IPR015947">
    <property type="entry name" value="PUA-like_sf"/>
</dbReference>
<dbReference type="GO" id="GO:0016567">
    <property type="term" value="P:protein ubiquitination"/>
    <property type="evidence" value="ECO:0007669"/>
    <property type="project" value="TreeGrafter"/>
</dbReference>